<dbReference type="SUPFAM" id="SSF56281">
    <property type="entry name" value="Metallo-hydrolase/oxidoreductase"/>
    <property type="match status" value="1"/>
</dbReference>
<proteinExistence type="predicted"/>
<dbReference type="Gene3D" id="3.60.15.10">
    <property type="entry name" value="Ribonuclease Z/Hydroxyacylglutathione hydrolase-like"/>
    <property type="match status" value="1"/>
</dbReference>
<dbReference type="AlphaFoldDB" id="A0A972G6P7"/>
<dbReference type="GO" id="GO:0016787">
    <property type="term" value="F:hydrolase activity"/>
    <property type="evidence" value="ECO:0007669"/>
    <property type="project" value="UniProtKB-KW"/>
</dbReference>
<dbReference type="RefSeq" id="WP_169564208.1">
    <property type="nucleotide sequence ID" value="NZ_JAAXYH010000006.1"/>
</dbReference>
<dbReference type="Pfam" id="PF13483">
    <property type="entry name" value="Lactamase_B_3"/>
    <property type="match status" value="1"/>
</dbReference>
<dbReference type="InterPro" id="IPR036866">
    <property type="entry name" value="RibonucZ/Hydroxyglut_hydro"/>
</dbReference>
<dbReference type="PANTHER" id="PTHR43546">
    <property type="entry name" value="UPF0173 METAL-DEPENDENT HYDROLASE MJ1163-RELATED"/>
    <property type="match status" value="1"/>
</dbReference>
<dbReference type="Proteomes" id="UP000737113">
    <property type="component" value="Unassembled WGS sequence"/>
</dbReference>
<gene>
    <name evidence="2" type="ORF">HC757_10010</name>
</gene>
<protein>
    <submittedName>
        <fullName evidence="2">MBL fold metallo-hydrolase</fullName>
    </submittedName>
</protein>
<evidence type="ECO:0000313" key="2">
    <source>
        <dbReference type="EMBL" id="NMH65505.1"/>
    </source>
</evidence>
<dbReference type="PANTHER" id="PTHR43546:SF9">
    <property type="entry name" value="L-ASCORBATE-6-PHOSPHATE LACTONASE ULAG-RELATED"/>
    <property type="match status" value="1"/>
</dbReference>
<keyword evidence="1" id="KW-0378">Hydrolase</keyword>
<dbReference type="CDD" id="cd06262">
    <property type="entry name" value="metallo-hydrolase-like_MBL-fold"/>
    <property type="match status" value="1"/>
</dbReference>
<reference evidence="2" key="1">
    <citation type="submission" date="2020-04" db="EMBL/GenBank/DDBJ databases">
        <title>Description of Shewanella salipaludis sp. nov., isolated from a salt marsh.</title>
        <authorList>
            <person name="Park S."/>
            <person name="Yoon J.-H."/>
        </authorList>
    </citation>
    <scope>NUCLEOTIDE SEQUENCE</scope>
    <source>
        <strain evidence="2">SHSM-M6</strain>
    </source>
</reference>
<name>A0A972G6P7_9GAMM</name>
<dbReference type="InterPro" id="IPR050114">
    <property type="entry name" value="UPF0173_UPF0282_UlaG_hydrolase"/>
</dbReference>
<evidence type="ECO:0000313" key="3">
    <source>
        <dbReference type="Proteomes" id="UP000737113"/>
    </source>
</evidence>
<organism evidence="2 3">
    <name type="scientific">Shewanella salipaludis</name>
    <dbReference type="NCBI Taxonomy" id="2723052"/>
    <lineage>
        <taxon>Bacteria</taxon>
        <taxon>Pseudomonadati</taxon>
        <taxon>Pseudomonadota</taxon>
        <taxon>Gammaproteobacteria</taxon>
        <taxon>Alteromonadales</taxon>
        <taxon>Shewanellaceae</taxon>
        <taxon>Shewanella</taxon>
    </lineage>
</organism>
<sequence>MRLTQIRNATMAIDTHRQTLLLDPMLAPQGAIVPLKYFTRARRRNPLVALPDNTGQLLQNVQHCLITHCRKGHFDHLDRAGVKWLRQHQVTVHCSTADAGYLKGKGLKVHSYEPGRSAPFLGGQIELVECLHGTGAVGKLMAHGYGFYIQLPDEPSLYICGDTVLTDTIRDFIRRKQPDVIVAPAGGAQFDFGGEIIMGVDEVMALADLALGQVVANHLEALDHCPVSRRELIEAVSRRSWQTRFHVPADGQSLIFNR</sequence>
<evidence type="ECO:0000256" key="1">
    <source>
        <dbReference type="ARBA" id="ARBA00022801"/>
    </source>
</evidence>
<dbReference type="EMBL" id="JAAXYH010000006">
    <property type="protein sequence ID" value="NMH65505.1"/>
    <property type="molecule type" value="Genomic_DNA"/>
</dbReference>
<accession>A0A972G6P7</accession>
<comment type="caution">
    <text evidence="2">The sequence shown here is derived from an EMBL/GenBank/DDBJ whole genome shotgun (WGS) entry which is preliminary data.</text>
</comment>
<keyword evidence="3" id="KW-1185">Reference proteome</keyword>